<reference evidence="2 3" key="1">
    <citation type="submission" date="2014-04" db="EMBL/GenBank/DDBJ databases">
        <authorList>
            <consortium name="DOE Joint Genome Institute"/>
            <person name="Kuo A."/>
            <person name="Gay G."/>
            <person name="Dore J."/>
            <person name="Kohler A."/>
            <person name="Nagy L.G."/>
            <person name="Floudas D."/>
            <person name="Copeland A."/>
            <person name="Barry K.W."/>
            <person name="Cichocki N."/>
            <person name="Veneault-Fourrey C."/>
            <person name="LaButti K."/>
            <person name="Lindquist E.A."/>
            <person name="Lipzen A."/>
            <person name="Lundell T."/>
            <person name="Morin E."/>
            <person name="Murat C."/>
            <person name="Sun H."/>
            <person name="Tunlid A."/>
            <person name="Henrissat B."/>
            <person name="Grigoriev I.V."/>
            <person name="Hibbett D.S."/>
            <person name="Martin F."/>
            <person name="Nordberg H.P."/>
            <person name="Cantor M.N."/>
            <person name="Hua S.X."/>
        </authorList>
    </citation>
    <scope>NUCLEOTIDE SEQUENCE [LARGE SCALE GENOMIC DNA]</scope>
    <source>
        <strain evidence="3">h7</strain>
    </source>
</reference>
<keyword evidence="3" id="KW-1185">Reference proteome</keyword>
<name>A0A0C3CSF4_HEBCY</name>
<evidence type="ECO:0000313" key="2">
    <source>
        <dbReference type="EMBL" id="KIM46831.1"/>
    </source>
</evidence>
<accession>A0A0C3CSF4</accession>
<organism evidence="2 3">
    <name type="scientific">Hebeloma cylindrosporum</name>
    <dbReference type="NCBI Taxonomy" id="76867"/>
    <lineage>
        <taxon>Eukaryota</taxon>
        <taxon>Fungi</taxon>
        <taxon>Dikarya</taxon>
        <taxon>Basidiomycota</taxon>
        <taxon>Agaricomycotina</taxon>
        <taxon>Agaricomycetes</taxon>
        <taxon>Agaricomycetidae</taxon>
        <taxon>Agaricales</taxon>
        <taxon>Agaricineae</taxon>
        <taxon>Hymenogastraceae</taxon>
        <taxon>Hebeloma</taxon>
    </lineage>
</organism>
<dbReference type="AlphaFoldDB" id="A0A0C3CSF4"/>
<feature type="region of interest" description="Disordered" evidence="1">
    <location>
        <begin position="21"/>
        <end position="61"/>
    </location>
</feature>
<protein>
    <submittedName>
        <fullName evidence="2">Uncharacterized protein</fullName>
    </submittedName>
</protein>
<proteinExistence type="predicted"/>
<dbReference type="Proteomes" id="UP000053424">
    <property type="component" value="Unassembled WGS sequence"/>
</dbReference>
<reference evidence="3" key="2">
    <citation type="submission" date="2015-01" db="EMBL/GenBank/DDBJ databases">
        <title>Evolutionary Origins and Diversification of the Mycorrhizal Mutualists.</title>
        <authorList>
            <consortium name="DOE Joint Genome Institute"/>
            <consortium name="Mycorrhizal Genomics Consortium"/>
            <person name="Kohler A."/>
            <person name="Kuo A."/>
            <person name="Nagy L.G."/>
            <person name="Floudas D."/>
            <person name="Copeland A."/>
            <person name="Barry K.W."/>
            <person name="Cichocki N."/>
            <person name="Veneault-Fourrey C."/>
            <person name="LaButti K."/>
            <person name="Lindquist E.A."/>
            <person name="Lipzen A."/>
            <person name="Lundell T."/>
            <person name="Morin E."/>
            <person name="Murat C."/>
            <person name="Riley R."/>
            <person name="Ohm R."/>
            <person name="Sun H."/>
            <person name="Tunlid A."/>
            <person name="Henrissat B."/>
            <person name="Grigoriev I.V."/>
            <person name="Hibbett D.S."/>
            <person name="Martin F."/>
        </authorList>
    </citation>
    <scope>NUCLEOTIDE SEQUENCE [LARGE SCALE GENOMIC DNA]</scope>
    <source>
        <strain evidence="3">h7</strain>
    </source>
</reference>
<evidence type="ECO:0000313" key="3">
    <source>
        <dbReference type="Proteomes" id="UP000053424"/>
    </source>
</evidence>
<evidence type="ECO:0000256" key="1">
    <source>
        <dbReference type="SAM" id="MobiDB-lite"/>
    </source>
</evidence>
<dbReference type="HOGENOM" id="CLU_1722600_0_0_1"/>
<gene>
    <name evidence="2" type="ORF">M413DRAFT_440408</name>
</gene>
<sequence>MLPSILNRFVSLMPLQSLEESASDPSQALSLHPNPRSEVYRPSPGDEDTQHEAPSQHLPGFFSGATGTIVRGPARFANTSGNHLAVHFHHSEPPAITSMNAAEHPDPVALMYGRPASTHPINTTSVVTPLNCTSYGSTIVVYCRSAGGILTM</sequence>
<dbReference type="EMBL" id="KN831770">
    <property type="protein sequence ID" value="KIM46831.1"/>
    <property type="molecule type" value="Genomic_DNA"/>
</dbReference>